<dbReference type="Pfam" id="PF01565">
    <property type="entry name" value="FAD_binding_4"/>
    <property type="match status" value="1"/>
</dbReference>
<dbReference type="Proteomes" id="UP001368654">
    <property type="component" value="Unassembled WGS sequence"/>
</dbReference>
<dbReference type="PROSITE" id="PS51387">
    <property type="entry name" value="FAD_PCMH"/>
    <property type="match status" value="1"/>
</dbReference>
<accession>A0ABU8LP04</accession>
<comment type="caution">
    <text evidence="3">The sequence shown here is derived from an EMBL/GenBank/DDBJ whole genome shotgun (WGS) entry which is preliminary data.</text>
</comment>
<dbReference type="Gene3D" id="3.30.70.2530">
    <property type="match status" value="1"/>
</dbReference>
<protein>
    <submittedName>
        <fullName evidence="3">D-arabinono-1,4-lactone oxidase</fullName>
    </submittedName>
</protein>
<dbReference type="InterPro" id="IPR036318">
    <property type="entry name" value="FAD-bd_PCMH-like_sf"/>
</dbReference>
<keyword evidence="1" id="KW-0560">Oxidoreductase</keyword>
<dbReference type="InterPro" id="IPR016166">
    <property type="entry name" value="FAD-bd_PCMH"/>
</dbReference>
<dbReference type="SUPFAM" id="SSF56176">
    <property type="entry name" value="FAD-binding/transporter-associated domain-like"/>
    <property type="match status" value="1"/>
</dbReference>
<gene>
    <name evidence="3" type="ORF">WDU96_00095</name>
</gene>
<proteinExistence type="predicted"/>
<dbReference type="Gene3D" id="3.30.70.2520">
    <property type="match status" value="1"/>
</dbReference>
<dbReference type="PANTHER" id="PTHR43762">
    <property type="entry name" value="L-GULONOLACTONE OXIDASE"/>
    <property type="match status" value="1"/>
</dbReference>
<dbReference type="Gene3D" id="1.10.45.10">
    <property type="entry name" value="Vanillyl-alcohol Oxidase, Chain A, domain 4"/>
    <property type="match status" value="1"/>
</dbReference>
<evidence type="ECO:0000259" key="2">
    <source>
        <dbReference type="PROSITE" id="PS51387"/>
    </source>
</evidence>
<dbReference type="InterPro" id="IPR016167">
    <property type="entry name" value="FAD-bd_PCMH_sub1"/>
</dbReference>
<dbReference type="Gene3D" id="3.30.465.10">
    <property type="match status" value="1"/>
</dbReference>
<dbReference type="InterPro" id="IPR010031">
    <property type="entry name" value="FAD_lactone_oxidase-like"/>
</dbReference>
<dbReference type="Gene3D" id="3.30.43.10">
    <property type="entry name" value="Uridine Diphospho-n-acetylenolpyruvylglucosamine Reductase, domain 2"/>
    <property type="match status" value="1"/>
</dbReference>
<keyword evidence="4" id="KW-1185">Reference proteome</keyword>
<dbReference type="InterPro" id="IPR016169">
    <property type="entry name" value="FAD-bd_PCMH_sub2"/>
</dbReference>
<feature type="domain" description="FAD-binding PCMH-type" evidence="2">
    <location>
        <begin position="9"/>
        <end position="172"/>
    </location>
</feature>
<dbReference type="PANTHER" id="PTHR43762:SF1">
    <property type="entry name" value="D-ARABINONO-1,4-LACTONE OXIDASE"/>
    <property type="match status" value="1"/>
</dbReference>
<organism evidence="3 4">
    <name type="scientific">Microbacterium marmarense</name>
    <dbReference type="NCBI Taxonomy" id="3122051"/>
    <lineage>
        <taxon>Bacteria</taxon>
        <taxon>Bacillati</taxon>
        <taxon>Actinomycetota</taxon>
        <taxon>Actinomycetes</taxon>
        <taxon>Micrococcales</taxon>
        <taxon>Microbacteriaceae</taxon>
        <taxon>Microbacterium</taxon>
    </lineage>
</organism>
<reference evidence="3 4" key="1">
    <citation type="submission" date="2024-02" db="EMBL/GenBank/DDBJ databases">
        <authorList>
            <person name="Saticioglu I.B."/>
        </authorList>
    </citation>
    <scope>NUCLEOTIDE SEQUENCE [LARGE SCALE GENOMIC DNA]</scope>
    <source>
        <strain evidence="3 4">Mu-86</strain>
    </source>
</reference>
<evidence type="ECO:0000256" key="1">
    <source>
        <dbReference type="ARBA" id="ARBA00023002"/>
    </source>
</evidence>
<dbReference type="EMBL" id="JBBDGL010000001">
    <property type="protein sequence ID" value="MEJ1153996.1"/>
    <property type="molecule type" value="Genomic_DNA"/>
</dbReference>
<dbReference type="Pfam" id="PF04030">
    <property type="entry name" value="ALO"/>
    <property type="match status" value="1"/>
</dbReference>
<dbReference type="InterPro" id="IPR016171">
    <property type="entry name" value="Vanillyl_alc_oxidase_C-sub2"/>
</dbReference>
<dbReference type="InterPro" id="IPR007173">
    <property type="entry name" value="ALO_C"/>
</dbReference>
<dbReference type="RefSeq" id="WP_337336447.1">
    <property type="nucleotide sequence ID" value="NZ_JBBDGL010000001.1"/>
</dbReference>
<sequence length="411" mass="43981">MTRNWAGTHDYAAAHIISTSTEAEVRRVLAATTGPVHALGTRHSFTDLPDTTGTLLDLSGLSGDFSLSAGAVRVAAGTRYGVLASWLDEQGLALHNLGSLPHISVAGATATGTHGSGDGNGVLTTAVRSIRFITFDGDVREVRRGEPEFAALAVGVGAFGVVVSLELETQANYRMRQDIYTGVSWGAALDALDDLTGAGYSVSVFTRWLGKSIGAVWVKTRLATDGDPVAGALLDGVLDAEAAPLGELADVTEIGGVPGPWMLRLPHFRLDGTPSFGDEIQSEYFVAREDAAAALAAVRELGPLIEPLLFVSELRTMSADELWLSPAFGRDSLAIHFTWRNEPRAVHEVLPKIEAALAPFGARPHWGKLHGLTRADVERVHPRLADARAVFQRYDPEERFVNDHLVRVGVR</sequence>
<evidence type="ECO:0000313" key="3">
    <source>
        <dbReference type="EMBL" id="MEJ1153996.1"/>
    </source>
</evidence>
<name>A0ABU8LP04_9MICO</name>
<dbReference type="InterPro" id="IPR006094">
    <property type="entry name" value="Oxid_FAD_bind_N"/>
</dbReference>
<evidence type="ECO:0000313" key="4">
    <source>
        <dbReference type="Proteomes" id="UP001368654"/>
    </source>
</evidence>